<evidence type="ECO:0000313" key="1">
    <source>
        <dbReference type="EMBL" id="KAG2619550.1"/>
    </source>
</evidence>
<gene>
    <name evidence="1" type="ORF">PVAP13_3NG087804</name>
</gene>
<proteinExistence type="predicted"/>
<sequence>MPMGTTMPSAAAVQHARLQDLPLLRRNSTTVVSSLPRVLSPLIQTILLRSYRSWPEACSVVLGVDSTLKCFYICHAGIGITVLFLFYPLI</sequence>
<evidence type="ECO:0000313" key="2">
    <source>
        <dbReference type="Proteomes" id="UP000823388"/>
    </source>
</evidence>
<comment type="caution">
    <text evidence="1">The sequence shown here is derived from an EMBL/GenBank/DDBJ whole genome shotgun (WGS) entry which is preliminary data.</text>
</comment>
<reference evidence="1" key="1">
    <citation type="submission" date="2020-05" db="EMBL/GenBank/DDBJ databases">
        <title>WGS assembly of Panicum virgatum.</title>
        <authorList>
            <person name="Lovell J.T."/>
            <person name="Jenkins J."/>
            <person name="Shu S."/>
            <person name="Juenger T.E."/>
            <person name="Schmutz J."/>
        </authorList>
    </citation>
    <scope>NUCLEOTIDE SEQUENCE</scope>
    <source>
        <strain evidence="1">AP13</strain>
    </source>
</reference>
<protein>
    <submittedName>
        <fullName evidence="1">Uncharacterized protein</fullName>
    </submittedName>
</protein>
<name>A0A8T0U9S2_PANVG</name>
<organism evidence="1 2">
    <name type="scientific">Panicum virgatum</name>
    <name type="common">Blackwell switchgrass</name>
    <dbReference type="NCBI Taxonomy" id="38727"/>
    <lineage>
        <taxon>Eukaryota</taxon>
        <taxon>Viridiplantae</taxon>
        <taxon>Streptophyta</taxon>
        <taxon>Embryophyta</taxon>
        <taxon>Tracheophyta</taxon>
        <taxon>Spermatophyta</taxon>
        <taxon>Magnoliopsida</taxon>
        <taxon>Liliopsida</taxon>
        <taxon>Poales</taxon>
        <taxon>Poaceae</taxon>
        <taxon>PACMAD clade</taxon>
        <taxon>Panicoideae</taxon>
        <taxon>Panicodae</taxon>
        <taxon>Paniceae</taxon>
        <taxon>Panicinae</taxon>
        <taxon>Panicum</taxon>
        <taxon>Panicum sect. Hiantes</taxon>
    </lineage>
</organism>
<accession>A0A8T0U9S2</accession>
<dbReference type="AlphaFoldDB" id="A0A8T0U9S2"/>
<dbReference type="Proteomes" id="UP000823388">
    <property type="component" value="Chromosome 3N"/>
</dbReference>
<dbReference type="EMBL" id="CM029042">
    <property type="protein sequence ID" value="KAG2619550.1"/>
    <property type="molecule type" value="Genomic_DNA"/>
</dbReference>
<keyword evidence="2" id="KW-1185">Reference proteome</keyword>